<evidence type="ECO:0000256" key="10">
    <source>
        <dbReference type="ARBA" id="ARBA00022729"/>
    </source>
</evidence>
<evidence type="ECO:0000256" key="15">
    <source>
        <dbReference type="ARBA" id="ARBA00022989"/>
    </source>
</evidence>
<keyword evidence="16" id="KW-0472">Membrane</keyword>
<dbReference type="GO" id="GO:0005524">
    <property type="term" value="F:ATP binding"/>
    <property type="evidence" value="ECO:0007669"/>
    <property type="project" value="UniProtKB-KW"/>
</dbReference>
<dbReference type="CDD" id="cd14142">
    <property type="entry name" value="STKc_ACVR1_ALK1"/>
    <property type="match status" value="1"/>
</dbReference>
<dbReference type="GO" id="GO:0045944">
    <property type="term" value="P:positive regulation of transcription by RNA polymerase II"/>
    <property type="evidence" value="ECO:0007669"/>
    <property type="project" value="UniProtKB-ARBA"/>
</dbReference>
<keyword evidence="9" id="KW-0479">Metal-binding</keyword>
<dbReference type="InterPro" id="IPR000719">
    <property type="entry name" value="Prot_kinase_dom"/>
</dbReference>
<evidence type="ECO:0000256" key="19">
    <source>
        <dbReference type="ARBA" id="ARBA00078625"/>
    </source>
</evidence>
<evidence type="ECO:0000256" key="6">
    <source>
        <dbReference type="ARBA" id="ARBA00022527"/>
    </source>
</evidence>
<evidence type="ECO:0000256" key="14">
    <source>
        <dbReference type="ARBA" id="ARBA00022842"/>
    </source>
</evidence>
<comment type="cofactor">
    <cofactor evidence="2">
        <name>Mg(2+)</name>
        <dbReference type="ChEBI" id="CHEBI:18420"/>
    </cofactor>
</comment>
<keyword evidence="11" id="KW-0547">Nucleotide-binding</keyword>
<dbReference type="OrthoDB" id="69842at2759"/>
<protein>
    <recommendedName>
        <fullName evidence="5">receptor protein serine/threonine kinase</fullName>
        <ecNumber evidence="5">2.7.11.30</ecNumber>
    </recommendedName>
    <alternativeName>
        <fullName evidence="19">Activin receptor-like kinase 1</fullName>
    </alternativeName>
</protein>
<evidence type="ECO:0000259" key="21">
    <source>
        <dbReference type="PROSITE" id="PS50011"/>
    </source>
</evidence>
<comment type="cofactor">
    <cofactor evidence="1">
        <name>Mn(2+)</name>
        <dbReference type="ChEBI" id="CHEBI:29035"/>
    </cofactor>
</comment>
<dbReference type="ChiTaRS" id="ACVRL1">
    <property type="organism name" value="human"/>
</dbReference>
<dbReference type="PANTHER" id="PTHR23255">
    <property type="entry name" value="TRANSFORMING GROWTH FACTOR-BETA RECEPTOR TYPE I AND II"/>
    <property type="match status" value="1"/>
</dbReference>
<comment type="subcellular location">
    <subcellularLocation>
        <location evidence="3">Membrane</location>
        <topology evidence="3">Single-pass type I membrane protein</topology>
    </subcellularLocation>
</comment>
<evidence type="ECO:0000256" key="20">
    <source>
        <dbReference type="SAM" id="SignalP"/>
    </source>
</evidence>
<evidence type="ECO:0000256" key="11">
    <source>
        <dbReference type="ARBA" id="ARBA00022741"/>
    </source>
</evidence>
<evidence type="ECO:0000313" key="22">
    <source>
        <dbReference type="EMBL" id="ALQ33347.1"/>
    </source>
</evidence>
<evidence type="ECO:0000256" key="9">
    <source>
        <dbReference type="ARBA" id="ARBA00022723"/>
    </source>
</evidence>
<keyword evidence="15" id="KW-1133">Transmembrane helix</keyword>
<dbReference type="InterPro" id="IPR001245">
    <property type="entry name" value="Ser-Thr/Tyr_kinase_cat_dom"/>
</dbReference>
<keyword evidence="8" id="KW-0812">Transmembrane</keyword>
<evidence type="ECO:0000256" key="2">
    <source>
        <dbReference type="ARBA" id="ARBA00001946"/>
    </source>
</evidence>
<dbReference type="CTD" id="94"/>
<dbReference type="PROSITE" id="PS50011">
    <property type="entry name" value="PROTEIN_KINASE_DOM"/>
    <property type="match status" value="1"/>
</dbReference>
<evidence type="ECO:0000256" key="18">
    <source>
        <dbReference type="ARBA" id="ARBA00023211"/>
    </source>
</evidence>
<dbReference type="Gene3D" id="3.30.200.20">
    <property type="entry name" value="Phosphorylase Kinase, domain 1"/>
    <property type="match status" value="1"/>
</dbReference>
<dbReference type="RefSeq" id="NP_001393420.1">
    <property type="nucleotide sequence ID" value="NM_001406491.1"/>
</dbReference>
<dbReference type="InterPro" id="IPR008271">
    <property type="entry name" value="Ser/Thr_kinase_AS"/>
</dbReference>
<evidence type="ECO:0000256" key="4">
    <source>
        <dbReference type="ARBA" id="ARBA00009605"/>
    </source>
</evidence>
<evidence type="ECO:0000256" key="8">
    <source>
        <dbReference type="ARBA" id="ARBA00022692"/>
    </source>
</evidence>
<dbReference type="InterPro" id="IPR011009">
    <property type="entry name" value="Kinase-like_dom_sf"/>
</dbReference>
<dbReference type="AlphaFoldDB" id="A0A0S2Z2Y4"/>
<dbReference type="CDD" id="cd23534">
    <property type="entry name" value="TFP_LU_ECD_ALK1"/>
    <property type="match status" value="1"/>
</dbReference>
<dbReference type="FunFam" id="1.10.510.10:FF:000018">
    <property type="entry name" value="Receptor protein serine/threonine kinase"/>
    <property type="match status" value="1"/>
</dbReference>
<keyword evidence="18" id="KW-0464">Manganese</keyword>
<dbReference type="EC" id="2.7.11.30" evidence="5"/>
<keyword evidence="7" id="KW-0808">Transferase</keyword>
<dbReference type="PeptideAtlas" id="A0A0S2Z2Y4"/>
<dbReference type="GO" id="GO:0046332">
    <property type="term" value="F:SMAD binding"/>
    <property type="evidence" value="ECO:0007669"/>
    <property type="project" value="UniProtKB-ARBA"/>
</dbReference>
<organism evidence="22">
    <name type="scientific">Homo sapiens</name>
    <name type="common">Human</name>
    <dbReference type="NCBI Taxonomy" id="9606"/>
    <lineage>
        <taxon>Eukaryota</taxon>
        <taxon>Metazoa</taxon>
        <taxon>Chordata</taxon>
        <taxon>Craniata</taxon>
        <taxon>Vertebrata</taxon>
        <taxon>Euteleostomi</taxon>
        <taxon>Mammalia</taxon>
        <taxon>Eutheria</taxon>
        <taxon>Euarchontoglires</taxon>
        <taxon>Primates</taxon>
        <taxon>Haplorrhini</taxon>
        <taxon>Catarrhini</taxon>
        <taxon>Hominidae</taxon>
        <taxon>Homo</taxon>
    </lineage>
</organism>
<keyword evidence="13" id="KW-0067">ATP-binding</keyword>
<feature type="signal peptide" evidence="20">
    <location>
        <begin position="1"/>
        <end position="21"/>
    </location>
</feature>
<dbReference type="Gene3D" id="2.10.60.10">
    <property type="entry name" value="CD59"/>
    <property type="match status" value="1"/>
</dbReference>
<dbReference type="Gene3D" id="1.10.510.10">
    <property type="entry name" value="Transferase(Phosphotransferase) domain 1"/>
    <property type="match status" value="1"/>
</dbReference>
<dbReference type="EMBL" id="KU177889">
    <property type="protein sequence ID" value="ALQ33347.1"/>
    <property type="molecule type" value="mRNA"/>
</dbReference>
<dbReference type="GO" id="GO:0051240">
    <property type="term" value="P:positive regulation of multicellular organismal process"/>
    <property type="evidence" value="ECO:0007669"/>
    <property type="project" value="UniProtKB-ARBA"/>
</dbReference>
<gene>
    <name evidence="22" type="primary">ACVRL1</name>
</gene>
<dbReference type="GO" id="GO:0045597">
    <property type="term" value="P:positive regulation of cell differentiation"/>
    <property type="evidence" value="ECO:0007669"/>
    <property type="project" value="UniProtKB-ARBA"/>
</dbReference>
<reference evidence="22" key="1">
    <citation type="journal article" date="2016" name="Cell">
        <title>Widespread Expansion of Protein Interaction Capabilities by Alternative Splicing.</title>
        <authorList>
            <person name="Yang X."/>
            <person name="Coulombe-Huntington J."/>
            <person name="Kang S."/>
            <person name="Sheynkman G.M."/>
            <person name="Hao T."/>
            <person name="Richardson A."/>
            <person name="Sun S."/>
            <person name="Yang F."/>
            <person name="Shen Y.A."/>
            <person name="Murray R."/>
            <person name="Spirohn K."/>
            <person name="Begg B.E."/>
            <person name="Duran-Frigola M."/>
            <person name="MacWilliams A."/>
            <person name="Pevzner S.J."/>
            <person name="Zhong Q."/>
            <person name="Trigg S.A."/>
            <person name="Tam S."/>
            <person name="Ghamsari L."/>
            <person name="Sahni N."/>
            <person name="Yi S."/>
            <person name="Rodriguez M.D."/>
            <person name="Balcha D."/>
            <person name="Tan G."/>
            <person name="Costanzo M."/>
            <person name="Andrews B."/>
            <person name="Boone C."/>
            <person name="Zhou X.J."/>
            <person name="Salehi-Ashtiani K."/>
            <person name="Charloteaux B."/>
            <person name="Chen A."/>
            <person name="Calderwood M.A."/>
            <person name="Aloy P."/>
            <person name="Roth F.P."/>
            <person name="Hill D.E."/>
            <person name="Iakoucheva L.M."/>
            <person name="Xia Y."/>
            <person name="Vidal M."/>
        </authorList>
    </citation>
    <scope>NUCLEOTIDE SEQUENCE</scope>
</reference>
<dbReference type="GO" id="GO:0098821">
    <property type="term" value="F:BMP receptor activity"/>
    <property type="evidence" value="ECO:0007669"/>
    <property type="project" value="UniProtKB-ARBA"/>
</dbReference>
<evidence type="ECO:0000256" key="1">
    <source>
        <dbReference type="ARBA" id="ARBA00001936"/>
    </source>
</evidence>
<evidence type="ECO:0000256" key="3">
    <source>
        <dbReference type="ARBA" id="ARBA00004479"/>
    </source>
</evidence>
<comment type="similarity">
    <text evidence="4">Belongs to the protein kinase superfamily. TKL Ser/Thr protein kinase family. TGFB receptor subfamily.</text>
</comment>
<proteinExistence type="evidence at transcript level"/>
<evidence type="ECO:0000256" key="7">
    <source>
        <dbReference type="ARBA" id="ARBA00022679"/>
    </source>
</evidence>
<dbReference type="GO" id="GO:0046872">
    <property type="term" value="F:metal ion binding"/>
    <property type="evidence" value="ECO:0007669"/>
    <property type="project" value="UniProtKB-KW"/>
</dbReference>
<dbReference type="PANTHER" id="PTHR23255:SF66">
    <property type="entry name" value="SERINE_THREONINE-PROTEIN KINASE RECEPTOR R3"/>
    <property type="match status" value="1"/>
</dbReference>
<dbReference type="RefSeq" id="NP_001393421.1">
    <property type="nucleotide sequence ID" value="NM_001406492.1"/>
</dbReference>
<evidence type="ECO:0000256" key="13">
    <source>
        <dbReference type="ARBA" id="ARBA00022840"/>
    </source>
</evidence>
<feature type="chain" id="PRO_5006608219" description="receptor protein serine/threonine kinase" evidence="20">
    <location>
        <begin position="22"/>
        <end position="399"/>
    </location>
</feature>
<dbReference type="InterPro" id="IPR000333">
    <property type="entry name" value="TGFB_receptor"/>
</dbReference>
<dbReference type="GO" id="GO:0016020">
    <property type="term" value="C:membrane"/>
    <property type="evidence" value="ECO:0007669"/>
    <property type="project" value="UniProtKB-SubCell"/>
</dbReference>
<dbReference type="InterPro" id="IPR045860">
    <property type="entry name" value="Snake_toxin-like_sf"/>
</dbReference>
<name>A0A0S2Z2Y4_HUMAN</name>
<evidence type="ECO:0000256" key="17">
    <source>
        <dbReference type="ARBA" id="ARBA00023170"/>
    </source>
</evidence>
<dbReference type="GO" id="GO:2000026">
    <property type="term" value="P:regulation of multicellular organismal development"/>
    <property type="evidence" value="ECO:0007669"/>
    <property type="project" value="UniProtKB-ARBA"/>
</dbReference>
<sequence>MTLGSPRKGLLMLLMALVTQGDPVKPSRGPLVTCTCESPHCKGPTCRGAWCTVVLVREEGRHPQEHRGCGNLHRELCRGRPTEFVNHYCCDSHLCNHNVSLVLEGKGRYGEVWRGLWHGESVAVKIFSSRDEQSWFRETEIYNTVLLRHDNILGFIASDMTSRNSSTQLWLITHYHEHGSLYDFLQRQTLEPHLALRLAVSAACGLAHLHVEIFGTQGKPAIAHRDFKSRNVLVKSNLQCCIADLGLAVMHSQGSDYLDIGNNPRVGTKRYMAPEVLDEQIRTDCFESYKWTDIWAFGLVLWEIARRTIVNGIVEDYRPPFYDVVPNDPSFEDMKKVVCVDQQTPTIPNRLAADPVLSGLAQMMRECWYPNPSARLTALRIKKTLQKISNSPEKPKVIQ</sequence>
<dbReference type="SUPFAM" id="SSF57302">
    <property type="entry name" value="Snake toxin-like"/>
    <property type="match status" value="1"/>
</dbReference>
<dbReference type="GeneID" id="94"/>
<keyword evidence="12" id="KW-0418">Kinase</keyword>
<keyword evidence="10 20" id="KW-0732">Signal</keyword>
<evidence type="ECO:0000256" key="16">
    <source>
        <dbReference type="ARBA" id="ARBA00023136"/>
    </source>
</evidence>
<keyword evidence="17 22" id="KW-0675">Receptor</keyword>
<dbReference type="PROSITE" id="PS00108">
    <property type="entry name" value="PROTEIN_KINASE_ST"/>
    <property type="match status" value="1"/>
</dbReference>
<feature type="non-terminal residue" evidence="22">
    <location>
        <position position="399"/>
    </location>
</feature>
<dbReference type="FunFam" id="2.10.60.10:FF:000014">
    <property type="entry name" value="Serine/threonine-protein kinase receptor R3"/>
    <property type="match status" value="1"/>
</dbReference>
<evidence type="ECO:0000256" key="5">
    <source>
        <dbReference type="ARBA" id="ARBA00012401"/>
    </source>
</evidence>
<accession>A0A0S2Z2Y4</accession>
<dbReference type="SUPFAM" id="SSF56112">
    <property type="entry name" value="Protein kinase-like (PK-like)"/>
    <property type="match status" value="1"/>
</dbReference>
<feature type="domain" description="Protein kinase" evidence="21">
    <location>
        <begin position="98"/>
        <end position="388"/>
    </location>
</feature>
<evidence type="ECO:0000256" key="12">
    <source>
        <dbReference type="ARBA" id="ARBA00022777"/>
    </source>
</evidence>
<keyword evidence="6" id="KW-0723">Serine/threonine-protein kinase</keyword>
<keyword evidence="14" id="KW-0460">Magnesium</keyword>
<dbReference type="Pfam" id="PF07714">
    <property type="entry name" value="PK_Tyr_Ser-Thr"/>
    <property type="match status" value="1"/>
</dbReference>
<dbReference type="GO" id="GO:0019955">
    <property type="term" value="F:cytokine binding"/>
    <property type="evidence" value="ECO:0007669"/>
    <property type="project" value="UniProtKB-ARBA"/>
</dbReference>